<reference evidence="2 3" key="1">
    <citation type="submission" date="2020-04" db="EMBL/GenBank/DDBJ databases">
        <title>MicrobeNet Type strains.</title>
        <authorList>
            <person name="Nicholson A.C."/>
        </authorList>
    </citation>
    <scope>NUCLEOTIDE SEQUENCE [LARGE SCALE GENOMIC DNA]</scope>
    <source>
        <strain evidence="2 3">JCM 3332</strain>
    </source>
</reference>
<dbReference type="InterPro" id="IPR027417">
    <property type="entry name" value="P-loop_NTPase"/>
</dbReference>
<dbReference type="PIRSF" id="PIRSF006755">
    <property type="entry name" value="DTB_synth"/>
    <property type="match status" value="1"/>
</dbReference>
<dbReference type="InterPro" id="IPR004472">
    <property type="entry name" value="DTB_synth_BioD"/>
</dbReference>
<comment type="pathway">
    <text evidence="1">Cofactor biosynthesis; biotin biosynthesis; biotin from 7,8-diaminononanoate: step 1/2.</text>
</comment>
<dbReference type="Pfam" id="PF13500">
    <property type="entry name" value="AAA_26"/>
    <property type="match status" value="1"/>
</dbReference>
<comment type="cofactor">
    <cofactor evidence="1">
        <name>Mg(2+)</name>
        <dbReference type="ChEBI" id="CHEBI:18420"/>
    </cofactor>
</comment>
<name>A0A846YLP8_9NOCA</name>
<dbReference type="SUPFAM" id="SSF52540">
    <property type="entry name" value="P-loop containing nucleoside triphosphate hydrolases"/>
    <property type="match status" value="1"/>
</dbReference>
<comment type="caution">
    <text evidence="2">The sequence shown here is derived from an EMBL/GenBank/DDBJ whole genome shotgun (WGS) entry which is preliminary data.</text>
</comment>
<dbReference type="GO" id="GO:0000287">
    <property type="term" value="F:magnesium ion binding"/>
    <property type="evidence" value="ECO:0007669"/>
    <property type="project" value="UniProtKB-UniRule"/>
</dbReference>
<feature type="binding site" evidence="1">
    <location>
        <position position="50"/>
    </location>
    <ligand>
        <name>Mg(2+)</name>
        <dbReference type="ChEBI" id="CHEBI:18420"/>
    </ligand>
</feature>
<feature type="binding site" evidence="1">
    <location>
        <begin position="167"/>
        <end position="168"/>
    </location>
    <ligand>
        <name>ATP</name>
        <dbReference type="ChEBI" id="CHEBI:30616"/>
    </ligand>
</feature>
<proteinExistence type="inferred from homology"/>
<dbReference type="PANTHER" id="PTHR43210">
    <property type="entry name" value="DETHIOBIOTIN SYNTHETASE"/>
    <property type="match status" value="1"/>
</dbReference>
<keyword evidence="1" id="KW-0093">Biotin biosynthesis</keyword>
<dbReference type="UniPathway" id="UPA00078">
    <property type="reaction ID" value="UER00161"/>
</dbReference>
<dbReference type="PANTHER" id="PTHR43210:SF5">
    <property type="entry name" value="DETHIOBIOTIN SYNTHETASE"/>
    <property type="match status" value="1"/>
</dbReference>
<sequence length="243" mass="24964">MTMLFVTGTSTEVGKTVTTAALAATAHAAGRTVAVCKPAQTGVAAAEPGDLATITALSGVTRTLELARYPDPLAPDTAARRCGAPPLTLTETVSAIAALDDADLTLVEGAGGLLVRLGEFTLLDLARELAAPVLVVTAPGLGTLNHSELTIRTLAQAGVPCAGLVVGSWPQHPDLATRTNRTDLPRVTGTAIVGTLPAGAGSWAPPRFRAAAPGWFTRTWARRYPGISDGDQAFRPEPRTLTA</sequence>
<comment type="catalytic activity">
    <reaction evidence="1">
        <text>(7R,8S)-7,8-diammoniononanoate + CO2 + ATP = (4R,5S)-dethiobiotin + ADP + phosphate + 3 H(+)</text>
        <dbReference type="Rhea" id="RHEA:15805"/>
        <dbReference type="ChEBI" id="CHEBI:15378"/>
        <dbReference type="ChEBI" id="CHEBI:16526"/>
        <dbReference type="ChEBI" id="CHEBI:30616"/>
        <dbReference type="ChEBI" id="CHEBI:43474"/>
        <dbReference type="ChEBI" id="CHEBI:149469"/>
        <dbReference type="ChEBI" id="CHEBI:149473"/>
        <dbReference type="ChEBI" id="CHEBI:456216"/>
        <dbReference type="EC" id="6.3.3.3"/>
    </reaction>
</comment>
<keyword evidence="1" id="KW-0479">Metal-binding</keyword>
<dbReference type="RefSeq" id="WP_062978687.1">
    <property type="nucleotide sequence ID" value="NZ_JAAXOT010000011.1"/>
</dbReference>
<dbReference type="GO" id="GO:0004141">
    <property type="term" value="F:dethiobiotin synthase activity"/>
    <property type="evidence" value="ECO:0007669"/>
    <property type="project" value="UniProtKB-UniRule"/>
</dbReference>
<comment type="subcellular location">
    <subcellularLocation>
        <location evidence="1">Cytoplasm</location>
    </subcellularLocation>
</comment>
<keyword evidence="1 2" id="KW-0436">Ligase</keyword>
<gene>
    <name evidence="1 2" type="primary">bioD</name>
    <name evidence="2" type="ORF">HGA15_21540</name>
</gene>
<dbReference type="Proteomes" id="UP000570678">
    <property type="component" value="Unassembled WGS sequence"/>
</dbReference>
<keyword evidence="1" id="KW-0963">Cytoplasm</keyword>
<comment type="caution">
    <text evidence="1">Lacks conserved residue(s) required for the propagation of feature annotation.</text>
</comment>
<organism evidence="2 3">
    <name type="scientific">Nocardia flavorosea</name>
    <dbReference type="NCBI Taxonomy" id="53429"/>
    <lineage>
        <taxon>Bacteria</taxon>
        <taxon>Bacillati</taxon>
        <taxon>Actinomycetota</taxon>
        <taxon>Actinomycetes</taxon>
        <taxon>Mycobacteriales</taxon>
        <taxon>Nocardiaceae</taxon>
        <taxon>Nocardia</taxon>
    </lineage>
</organism>
<dbReference type="GO" id="GO:0005524">
    <property type="term" value="F:ATP binding"/>
    <property type="evidence" value="ECO:0007669"/>
    <property type="project" value="UniProtKB-UniRule"/>
</dbReference>
<keyword evidence="1" id="KW-0547">Nucleotide-binding</keyword>
<keyword evidence="1" id="KW-0460">Magnesium</keyword>
<dbReference type="GO" id="GO:0009102">
    <property type="term" value="P:biotin biosynthetic process"/>
    <property type="evidence" value="ECO:0007669"/>
    <property type="project" value="UniProtKB-UniRule"/>
</dbReference>
<dbReference type="NCBIfam" id="TIGR00347">
    <property type="entry name" value="bioD"/>
    <property type="match status" value="1"/>
</dbReference>
<comment type="subunit">
    <text evidence="1">Homodimer.</text>
</comment>
<comment type="similarity">
    <text evidence="1">Belongs to the dethiobiotin synthetase family.</text>
</comment>
<feature type="binding site" evidence="1">
    <location>
        <begin position="12"/>
        <end position="17"/>
    </location>
    <ligand>
        <name>ATP</name>
        <dbReference type="ChEBI" id="CHEBI:30616"/>
    </ligand>
</feature>
<evidence type="ECO:0000313" key="2">
    <source>
        <dbReference type="EMBL" id="NKY58681.1"/>
    </source>
</evidence>
<evidence type="ECO:0000313" key="3">
    <source>
        <dbReference type="Proteomes" id="UP000570678"/>
    </source>
</evidence>
<feature type="binding site" evidence="1">
    <location>
        <position position="16"/>
    </location>
    <ligand>
        <name>Mg(2+)</name>
        <dbReference type="ChEBI" id="CHEBI:18420"/>
    </ligand>
</feature>
<dbReference type="HAMAP" id="MF_00336">
    <property type="entry name" value="BioD"/>
    <property type="match status" value="1"/>
</dbReference>
<dbReference type="Gene3D" id="3.40.50.300">
    <property type="entry name" value="P-loop containing nucleotide triphosphate hydrolases"/>
    <property type="match status" value="1"/>
</dbReference>
<feature type="binding site" evidence="1">
    <location>
        <position position="50"/>
    </location>
    <ligand>
        <name>ATP</name>
        <dbReference type="ChEBI" id="CHEBI:30616"/>
    </ligand>
</feature>
<protein>
    <recommendedName>
        <fullName evidence="1">ATP-dependent dethiobiotin synthetase BioD</fullName>
        <ecNumber evidence="1">6.3.3.3</ecNumber>
    </recommendedName>
    <alternativeName>
        <fullName evidence="1">DTB synthetase</fullName>
        <shortName evidence="1">DTBS</shortName>
    </alternativeName>
    <alternativeName>
        <fullName evidence="1">Dethiobiotin synthase</fullName>
    </alternativeName>
</protein>
<dbReference type="GO" id="GO:0005829">
    <property type="term" value="C:cytosol"/>
    <property type="evidence" value="ECO:0007669"/>
    <property type="project" value="TreeGrafter"/>
</dbReference>
<evidence type="ECO:0000256" key="1">
    <source>
        <dbReference type="HAMAP-Rule" id="MF_00336"/>
    </source>
</evidence>
<dbReference type="AlphaFoldDB" id="A0A846YLP8"/>
<feature type="binding site" evidence="1">
    <location>
        <position position="41"/>
    </location>
    <ligand>
        <name>substrate</name>
    </ligand>
</feature>
<feature type="binding site" evidence="1">
    <location>
        <begin position="108"/>
        <end position="111"/>
    </location>
    <ligand>
        <name>ATP</name>
        <dbReference type="ChEBI" id="CHEBI:30616"/>
    </ligand>
</feature>
<feature type="active site" evidence="1">
    <location>
        <position position="37"/>
    </location>
</feature>
<comment type="function">
    <text evidence="1">Catalyzes a mechanistically unusual reaction, the ATP-dependent insertion of CO2 between the N7 and N8 nitrogen atoms of 7,8-diaminopelargonic acid (DAPA, also called 7,8-diammoniononanoate) to form a ureido ring.</text>
</comment>
<dbReference type="CDD" id="cd03109">
    <property type="entry name" value="DTBS"/>
    <property type="match status" value="1"/>
</dbReference>
<keyword evidence="1" id="KW-0067">ATP-binding</keyword>
<keyword evidence="3" id="KW-1185">Reference proteome</keyword>
<feature type="binding site" evidence="1">
    <location>
        <position position="108"/>
    </location>
    <ligand>
        <name>Mg(2+)</name>
        <dbReference type="ChEBI" id="CHEBI:18420"/>
    </ligand>
</feature>
<dbReference type="EMBL" id="JAAXOT010000011">
    <property type="protein sequence ID" value="NKY58681.1"/>
    <property type="molecule type" value="Genomic_DNA"/>
</dbReference>
<dbReference type="EC" id="6.3.3.3" evidence="1"/>
<accession>A0A846YLP8</accession>